<evidence type="ECO:0000313" key="10">
    <source>
        <dbReference type="Proteomes" id="UP000183832"/>
    </source>
</evidence>
<dbReference type="PANTHER" id="PTHR42643">
    <property type="entry name" value="IONOTROPIC RECEPTOR 20A-RELATED"/>
    <property type="match status" value="1"/>
</dbReference>
<keyword evidence="10" id="KW-1185">Reference proteome</keyword>
<keyword evidence="7" id="KW-0325">Glycoprotein</keyword>
<feature type="transmembrane region" description="Helical" evidence="8">
    <location>
        <begin position="600"/>
        <end position="621"/>
    </location>
</feature>
<keyword evidence="3 8" id="KW-0812">Transmembrane</keyword>
<sequence>MKQSTKLYLHKFLFITCKSVISHKLLPDNLCSQHNEMFMEIIFRYFNDQHFLTAVELPDVFDQRMDVLRCFGANSIRPIDLFNTLNMKFGAKVDTSSVSSFPTTHGFYANVRNETSLFKLFEKVASFNPRTKLMVSVEEISSDLVKESLTVGYKKFKLLNIALLTSIARRIDKEDFDHEIVLCQYNPFTDDRNNLEYPMHHCLDFTPKNMKENLIQMEDFQKLRLGNLRGFPLRISLFEYEMKSVAVYDEYGRITHYIYPDGELVTVLAKYMNFTPAYLPEIGNGLKYGFQSPSGIFEGALGDSEYDRADLLANPKLIADYNTTNSVFLRPTAMTKLYFIIKKRITYKKTIFLINRIETFLVTGRKKCVFGRNTLYIFQLLNNISSRHSNLNASRITAALVFFYALVTTALFQGSLIQKLNLNQNAGSLNKIEELFENNFTIAMAPILSFVFTVQGTDRVTKRIMEASNGDVTEIVMRSDDAMEELAYNEKLAFLWIEEATGTFLNRFYDNLTGENLFERVPESAFEFYIAMMLPKSSPFIDRFNHFINIYVEAGLYQYHVKKAAEDNEKVWIQRIREGKVPKQNSRTLEMDDLKIAFKLYLFFVVAATIAFFFECLLSFASKRLKCRKFRRCKDKI</sequence>
<keyword evidence="4 8" id="KW-1133">Transmembrane helix</keyword>
<evidence type="ECO:0000256" key="7">
    <source>
        <dbReference type="ARBA" id="ARBA00023180"/>
    </source>
</evidence>
<evidence type="ECO:0000313" key="9">
    <source>
        <dbReference type="EMBL" id="CRK87904.1"/>
    </source>
</evidence>
<keyword evidence="5 8" id="KW-0472">Membrane</keyword>
<keyword evidence="6" id="KW-0675">Receptor</keyword>
<dbReference type="GO" id="GO:0005886">
    <property type="term" value="C:plasma membrane"/>
    <property type="evidence" value="ECO:0007669"/>
    <property type="project" value="UniProtKB-SubCell"/>
</dbReference>
<dbReference type="STRING" id="568069.A0A1J1HIM7"/>
<evidence type="ECO:0000256" key="2">
    <source>
        <dbReference type="ARBA" id="ARBA00022475"/>
    </source>
</evidence>
<dbReference type="Proteomes" id="UP000183832">
    <property type="component" value="Unassembled WGS sequence"/>
</dbReference>
<organism evidence="9 10">
    <name type="scientific">Clunio marinus</name>
    <dbReference type="NCBI Taxonomy" id="568069"/>
    <lineage>
        <taxon>Eukaryota</taxon>
        <taxon>Metazoa</taxon>
        <taxon>Ecdysozoa</taxon>
        <taxon>Arthropoda</taxon>
        <taxon>Hexapoda</taxon>
        <taxon>Insecta</taxon>
        <taxon>Pterygota</taxon>
        <taxon>Neoptera</taxon>
        <taxon>Endopterygota</taxon>
        <taxon>Diptera</taxon>
        <taxon>Nematocera</taxon>
        <taxon>Chironomoidea</taxon>
        <taxon>Chironomidae</taxon>
        <taxon>Clunio</taxon>
    </lineage>
</organism>
<proteinExistence type="predicted"/>
<protein>
    <submittedName>
        <fullName evidence="9">CLUMA_CG001691, isoform A</fullName>
    </submittedName>
</protein>
<evidence type="ECO:0000256" key="5">
    <source>
        <dbReference type="ARBA" id="ARBA00023136"/>
    </source>
</evidence>
<dbReference type="OrthoDB" id="8195814at2759"/>
<dbReference type="PANTHER" id="PTHR42643:SF30">
    <property type="entry name" value="IONOTROPIC RECEPTOR 40A-RELATED"/>
    <property type="match status" value="1"/>
</dbReference>
<dbReference type="AlphaFoldDB" id="A0A1J1HIM7"/>
<evidence type="ECO:0000256" key="4">
    <source>
        <dbReference type="ARBA" id="ARBA00022989"/>
    </source>
</evidence>
<evidence type="ECO:0000256" key="6">
    <source>
        <dbReference type="ARBA" id="ARBA00023170"/>
    </source>
</evidence>
<evidence type="ECO:0000256" key="3">
    <source>
        <dbReference type="ARBA" id="ARBA00022692"/>
    </source>
</evidence>
<gene>
    <name evidence="9" type="ORF">CLUMA_CG001691</name>
</gene>
<reference evidence="9 10" key="1">
    <citation type="submission" date="2015-04" db="EMBL/GenBank/DDBJ databases">
        <authorList>
            <person name="Syromyatnikov M.Y."/>
            <person name="Popov V.N."/>
        </authorList>
    </citation>
    <scope>NUCLEOTIDE SEQUENCE [LARGE SCALE GENOMIC DNA]</scope>
</reference>
<keyword evidence="2" id="KW-1003">Cell membrane</keyword>
<accession>A0A1J1HIM7</accession>
<evidence type="ECO:0000256" key="1">
    <source>
        <dbReference type="ARBA" id="ARBA00004651"/>
    </source>
</evidence>
<evidence type="ECO:0000256" key="8">
    <source>
        <dbReference type="SAM" id="Phobius"/>
    </source>
</evidence>
<dbReference type="InterPro" id="IPR052192">
    <property type="entry name" value="Insect_Ionotropic_Sensory_Rcpt"/>
</dbReference>
<dbReference type="SUPFAM" id="SSF53850">
    <property type="entry name" value="Periplasmic binding protein-like II"/>
    <property type="match status" value="1"/>
</dbReference>
<name>A0A1J1HIM7_9DIPT</name>
<dbReference type="EMBL" id="CVRI01000006">
    <property type="protein sequence ID" value="CRK87904.1"/>
    <property type="molecule type" value="Genomic_DNA"/>
</dbReference>
<comment type="subcellular location">
    <subcellularLocation>
        <location evidence="1">Cell membrane</location>
        <topology evidence="1">Multi-pass membrane protein</topology>
    </subcellularLocation>
</comment>